<proteinExistence type="predicted"/>
<dbReference type="EMBL" id="CM037021">
    <property type="protein sequence ID" value="KAH7669096.1"/>
    <property type="molecule type" value="Genomic_DNA"/>
</dbReference>
<evidence type="ECO:0000313" key="1">
    <source>
        <dbReference type="EMBL" id="KAH7669096.1"/>
    </source>
</evidence>
<gene>
    <name evidence="1" type="ORF">IHE45_11G054700</name>
</gene>
<keyword evidence="1" id="KW-0378">Hydrolase</keyword>
<sequence length="503" mass="55405">MKRTLKVKAGSCYLPKPKNQRMNGDDAMFVCEEVMIAGVADGVGGWAREGIDPGEYARELMAKAEEALLQLEPFDVLSEAYHGTTSPGASTACIVALHDIPHQKLTAVNVGDSGFMVVRNGYTIFKSSIQQHRFNTTYSLGQNNQRQDDFKKAQVIEVAVEADDIVVLGTDGLFDNVFSQEIEDLIRNKINLIAKPEKLATKIAKMAEEYSKRKFKVTPYSEAKSEAVKTSKGGKRDDITVVKKNKKRKMKRVLKMEAGWSYLPKPKKQRKNGDDAMFVCEELMIAGVADGVGGWAKEGIDPGEYARELMERTELVKQQHLEPFVVLSEAYHGATAAGASTACIVALHDTANQKLTVHAVNVGDSGFIILRNGKTVFKSTVQQHRFNIPFSLGQNSKRSDDFTRAQLIEVAVKTGDIVVLGTDGLFDNVFSHEIEDLIRNKKKLIAEPKKLATEIAKMAKGFSKEWSKVTPYSIAKSKDGKISIGGKQDDITVVVLNIVASDE</sequence>
<accession>A0ACB7V6S2</accession>
<name>A0ACB7V6S2_DIOAL</name>
<organism evidence="1 2">
    <name type="scientific">Dioscorea alata</name>
    <name type="common">Purple yam</name>
    <dbReference type="NCBI Taxonomy" id="55571"/>
    <lineage>
        <taxon>Eukaryota</taxon>
        <taxon>Viridiplantae</taxon>
        <taxon>Streptophyta</taxon>
        <taxon>Embryophyta</taxon>
        <taxon>Tracheophyta</taxon>
        <taxon>Spermatophyta</taxon>
        <taxon>Magnoliopsida</taxon>
        <taxon>Liliopsida</taxon>
        <taxon>Dioscoreales</taxon>
        <taxon>Dioscoreaceae</taxon>
        <taxon>Dioscorea</taxon>
    </lineage>
</organism>
<comment type="caution">
    <text evidence="1">The sequence shown here is derived from an EMBL/GenBank/DDBJ whole genome shotgun (WGS) entry which is preliminary data.</text>
</comment>
<dbReference type="EC" id="3.1.3.16" evidence="1"/>
<evidence type="ECO:0000313" key="2">
    <source>
        <dbReference type="Proteomes" id="UP000827976"/>
    </source>
</evidence>
<reference evidence="2" key="1">
    <citation type="journal article" date="2022" name="Nat. Commun.">
        <title>Chromosome evolution and the genetic basis of agronomically important traits in greater yam.</title>
        <authorList>
            <person name="Bredeson J.V."/>
            <person name="Lyons J.B."/>
            <person name="Oniyinde I.O."/>
            <person name="Okereke N.R."/>
            <person name="Kolade O."/>
            <person name="Nnabue I."/>
            <person name="Nwadili C.O."/>
            <person name="Hribova E."/>
            <person name="Parker M."/>
            <person name="Nwogha J."/>
            <person name="Shu S."/>
            <person name="Carlson J."/>
            <person name="Kariba R."/>
            <person name="Muthemba S."/>
            <person name="Knop K."/>
            <person name="Barton G.J."/>
            <person name="Sherwood A.V."/>
            <person name="Lopez-Montes A."/>
            <person name="Asiedu R."/>
            <person name="Jamnadass R."/>
            <person name="Muchugi A."/>
            <person name="Goodstein D."/>
            <person name="Egesi C.N."/>
            <person name="Featherston J."/>
            <person name="Asfaw A."/>
            <person name="Simpson G.G."/>
            <person name="Dolezel J."/>
            <person name="Hendre P.S."/>
            <person name="Van Deynze A."/>
            <person name="Kumar P.L."/>
            <person name="Obidiegwu J.E."/>
            <person name="Bhattacharjee R."/>
            <person name="Rokhsar D.S."/>
        </authorList>
    </citation>
    <scope>NUCLEOTIDE SEQUENCE [LARGE SCALE GENOMIC DNA]</scope>
    <source>
        <strain evidence="2">cv. TDa95/00328</strain>
    </source>
</reference>
<dbReference type="Proteomes" id="UP000827976">
    <property type="component" value="Chromosome 11"/>
</dbReference>
<protein>
    <submittedName>
        <fullName evidence="1">Protein-serine/threonine phosphatase protein</fullName>
        <ecNumber evidence="1">3.1.3.16</ecNumber>
    </submittedName>
</protein>
<keyword evidence="2" id="KW-1185">Reference proteome</keyword>